<dbReference type="RefSeq" id="WP_390203615.1">
    <property type="nucleotide sequence ID" value="NZ_JAODIW010000010.1"/>
</dbReference>
<dbReference type="GO" id="GO:0004527">
    <property type="term" value="F:exonuclease activity"/>
    <property type="evidence" value="ECO:0007669"/>
    <property type="project" value="UniProtKB-KW"/>
</dbReference>
<dbReference type="InterPro" id="IPR029052">
    <property type="entry name" value="Metallo-depent_PP-like"/>
</dbReference>
<proteinExistence type="predicted"/>
<dbReference type="PANTHER" id="PTHR30337">
    <property type="entry name" value="COMPONENT OF ATP-DEPENDENT DSDNA EXONUCLEASE"/>
    <property type="match status" value="1"/>
</dbReference>
<protein>
    <submittedName>
        <fullName evidence="2">Exonuclease SbcCD subunit D</fullName>
    </submittedName>
</protein>
<dbReference type="Proteomes" id="UP001595921">
    <property type="component" value="Unassembled WGS sequence"/>
</dbReference>
<evidence type="ECO:0000313" key="2">
    <source>
        <dbReference type="EMBL" id="MFC4356549.1"/>
    </source>
</evidence>
<dbReference type="PANTHER" id="PTHR30337:SF0">
    <property type="entry name" value="NUCLEASE SBCCD SUBUNIT D"/>
    <property type="match status" value="1"/>
</dbReference>
<feature type="domain" description="Calcineurin-like phosphoesterase" evidence="1">
    <location>
        <begin position="6"/>
        <end position="224"/>
    </location>
</feature>
<keyword evidence="2" id="KW-0269">Exonuclease</keyword>
<dbReference type="SUPFAM" id="SSF56300">
    <property type="entry name" value="Metallo-dependent phosphatases"/>
    <property type="match status" value="1"/>
</dbReference>
<comment type="caution">
    <text evidence="2">The sequence shown here is derived from an EMBL/GenBank/DDBJ whole genome shotgun (WGS) entry which is preliminary data.</text>
</comment>
<gene>
    <name evidence="2" type="ORF">ACFO0N_01140</name>
</gene>
<dbReference type="Gene3D" id="3.60.21.10">
    <property type="match status" value="1"/>
</dbReference>
<dbReference type="InterPro" id="IPR004843">
    <property type="entry name" value="Calcineurin-like_PHP"/>
</dbReference>
<organism evidence="2 3">
    <name type="scientific">Halobium salinum</name>
    <dbReference type="NCBI Taxonomy" id="1364940"/>
    <lineage>
        <taxon>Archaea</taxon>
        <taxon>Methanobacteriati</taxon>
        <taxon>Methanobacteriota</taxon>
        <taxon>Stenosarchaea group</taxon>
        <taxon>Halobacteria</taxon>
        <taxon>Halobacteriales</taxon>
        <taxon>Haloferacaceae</taxon>
        <taxon>Halobium</taxon>
    </lineage>
</organism>
<dbReference type="EMBL" id="JBHSDS010000002">
    <property type="protein sequence ID" value="MFC4356549.1"/>
    <property type="molecule type" value="Genomic_DNA"/>
</dbReference>
<dbReference type="InterPro" id="IPR050535">
    <property type="entry name" value="DNA_Repair-Maintenance_Comp"/>
</dbReference>
<evidence type="ECO:0000259" key="1">
    <source>
        <dbReference type="Pfam" id="PF00149"/>
    </source>
</evidence>
<name>A0ABD5P6Z1_9EURY</name>
<sequence>MSQKTRLLCVGDTHLGRAETSDGKKGSHGQWAYIFAFEAAISIAIYRDADAIVHTGDIFETQRPSSTIVSIARRQLARLREAGIQFCYVPGDHDEETGRHQRHPRASRYEDVLQKIQLPRTPGIDDFMSEYQTFNLGRTPHMVAHNCALYGIPSSQRTEKEYRQGITPIQSDTSNQDGIFNIINAHAGISPGWKRARHDIPSVLGELPNRMSIDVLICGHLHRPEVREYPTDSCPLFINPGSPVRINGATNRNYQPQVTLLEFPNGRSKSTAGCIERERIDVPVTQSGCARLAEKAREALFETRQNRQDVTAAEPA</sequence>
<evidence type="ECO:0000313" key="3">
    <source>
        <dbReference type="Proteomes" id="UP001595921"/>
    </source>
</evidence>
<keyword evidence="2" id="KW-0540">Nuclease</keyword>
<accession>A0ABD5P6Z1</accession>
<dbReference type="Pfam" id="PF00149">
    <property type="entry name" value="Metallophos"/>
    <property type="match status" value="1"/>
</dbReference>
<reference evidence="2 3" key="1">
    <citation type="journal article" date="2019" name="Int. J. Syst. Evol. Microbiol.">
        <title>The Global Catalogue of Microorganisms (GCM) 10K type strain sequencing project: providing services to taxonomists for standard genome sequencing and annotation.</title>
        <authorList>
            <consortium name="The Broad Institute Genomics Platform"/>
            <consortium name="The Broad Institute Genome Sequencing Center for Infectious Disease"/>
            <person name="Wu L."/>
            <person name="Ma J."/>
        </authorList>
    </citation>
    <scope>NUCLEOTIDE SEQUENCE [LARGE SCALE GENOMIC DNA]</scope>
    <source>
        <strain evidence="2 3">CGMCC 1.12553</strain>
    </source>
</reference>
<dbReference type="AlphaFoldDB" id="A0ABD5P6Z1"/>
<keyword evidence="2" id="KW-0378">Hydrolase</keyword>
<keyword evidence="3" id="KW-1185">Reference proteome</keyword>